<proteinExistence type="predicted"/>
<keyword evidence="1" id="KW-0472">Membrane</keyword>
<dbReference type="GeneID" id="25347718"/>
<evidence type="ECO:0000313" key="2">
    <source>
        <dbReference type="EMBL" id="ETN82912.1"/>
    </source>
</evidence>
<reference evidence="3" key="1">
    <citation type="journal article" date="2014" name="Nat. Genet.">
        <title>Genome of the human hookworm Necator americanus.</title>
        <authorList>
            <person name="Tang Y.T."/>
            <person name="Gao X."/>
            <person name="Rosa B.A."/>
            <person name="Abubucker S."/>
            <person name="Hallsworth-Pepin K."/>
            <person name="Martin J."/>
            <person name="Tyagi R."/>
            <person name="Heizer E."/>
            <person name="Zhang X."/>
            <person name="Bhonagiri-Palsikar V."/>
            <person name="Minx P."/>
            <person name="Warren W.C."/>
            <person name="Wang Q."/>
            <person name="Zhan B."/>
            <person name="Hotez P.J."/>
            <person name="Sternberg P.W."/>
            <person name="Dougall A."/>
            <person name="Gaze S.T."/>
            <person name="Mulvenna J."/>
            <person name="Sotillo J."/>
            <person name="Ranganathan S."/>
            <person name="Rabelo E.M."/>
            <person name="Wilson R.K."/>
            <person name="Felgner P.L."/>
            <person name="Bethony J."/>
            <person name="Hawdon J.M."/>
            <person name="Gasser R.B."/>
            <person name="Loukas A."/>
            <person name="Mitreva M."/>
        </authorList>
    </citation>
    <scope>NUCLEOTIDE SEQUENCE [LARGE SCALE GENOMIC DNA]</scope>
</reference>
<evidence type="ECO:0000256" key="1">
    <source>
        <dbReference type="SAM" id="Phobius"/>
    </source>
</evidence>
<dbReference type="AlphaFoldDB" id="W2TPJ7"/>
<accession>W2TPJ7</accession>
<keyword evidence="3" id="KW-1185">Reference proteome</keyword>
<dbReference type="CTD" id="25347718"/>
<keyword evidence="1" id="KW-0812">Transmembrane</keyword>
<dbReference type="EMBL" id="KI658342">
    <property type="protein sequence ID" value="ETN82912.1"/>
    <property type="molecule type" value="Genomic_DNA"/>
</dbReference>
<protein>
    <submittedName>
        <fullName evidence="2">Uncharacterized protein</fullName>
    </submittedName>
</protein>
<feature type="transmembrane region" description="Helical" evidence="1">
    <location>
        <begin position="56"/>
        <end position="77"/>
    </location>
</feature>
<dbReference type="Proteomes" id="UP000053676">
    <property type="component" value="Unassembled WGS sequence"/>
</dbReference>
<name>W2TPJ7_NECAM</name>
<feature type="transmembrane region" description="Helical" evidence="1">
    <location>
        <begin position="25"/>
        <end position="44"/>
    </location>
</feature>
<sequence length="101" mass="11492">MKRNCVLLAAAVTATEVVSYSFLPAAIRLFFMLASIAVFIGVWMNTRETSRTKVMVLMVSDVSSVCLYEYIILIVFYESHRSCVVDIYLILEQYSEDGLDF</sequence>
<gene>
    <name evidence="2" type="ORF">NECAME_07688</name>
</gene>
<keyword evidence="1" id="KW-1133">Transmembrane helix</keyword>
<evidence type="ECO:0000313" key="3">
    <source>
        <dbReference type="Proteomes" id="UP000053676"/>
    </source>
</evidence>
<dbReference type="KEGG" id="nai:NECAME_07688"/>
<organism evidence="2 3">
    <name type="scientific">Necator americanus</name>
    <name type="common">Human hookworm</name>
    <dbReference type="NCBI Taxonomy" id="51031"/>
    <lineage>
        <taxon>Eukaryota</taxon>
        <taxon>Metazoa</taxon>
        <taxon>Ecdysozoa</taxon>
        <taxon>Nematoda</taxon>
        <taxon>Chromadorea</taxon>
        <taxon>Rhabditida</taxon>
        <taxon>Rhabditina</taxon>
        <taxon>Rhabditomorpha</taxon>
        <taxon>Strongyloidea</taxon>
        <taxon>Ancylostomatidae</taxon>
        <taxon>Bunostominae</taxon>
        <taxon>Necator</taxon>
    </lineage>
</organism>